<protein>
    <submittedName>
        <fullName evidence="2">Uncharacterized protein</fullName>
    </submittedName>
</protein>
<dbReference type="Proteomes" id="UP000482960">
    <property type="component" value="Unassembled WGS sequence"/>
</dbReference>
<keyword evidence="1" id="KW-0732">Signal</keyword>
<accession>A0A6V8LGG7</accession>
<reference evidence="2 3" key="2">
    <citation type="submission" date="2020-03" db="EMBL/GenBank/DDBJ databases">
        <authorList>
            <person name="Ichikawa N."/>
            <person name="Kimura A."/>
            <person name="Kitahashi Y."/>
            <person name="Uohara A."/>
        </authorList>
    </citation>
    <scope>NUCLEOTIDE SEQUENCE [LARGE SCALE GENOMIC DNA]</scope>
    <source>
        <strain evidence="2 3">NBRC 108638</strain>
    </source>
</reference>
<evidence type="ECO:0000313" key="3">
    <source>
        <dbReference type="Proteomes" id="UP000482960"/>
    </source>
</evidence>
<dbReference type="AlphaFoldDB" id="A0A6V8LGG7"/>
<dbReference type="EMBL" id="BLPG01000001">
    <property type="protein sequence ID" value="GFJ93689.1"/>
    <property type="molecule type" value="Genomic_DNA"/>
</dbReference>
<sequence>MHRLSPTPKVCPVAIPAALAGAVVAARSSAVDAAHTPARVQVFVLINPPCRVSALYDQT</sequence>
<keyword evidence="3" id="KW-1185">Reference proteome</keyword>
<organism evidence="2 3">
    <name type="scientific">Phytohabitans rumicis</name>
    <dbReference type="NCBI Taxonomy" id="1076125"/>
    <lineage>
        <taxon>Bacteria</taxon>
        <taxon>Bacillati</taxon>
        <taxon>Actinomycetota</taxon>
        <taxon>Actinomycetes</taxon>
        <taxon>Micromonosporales</taxon>
        <taxon>Micromonosporaceae</taxon>
    </lineage>
</organism>
<gene>
    <name evidence="2" type="ORF">Prum_073310</name>
</gene>
<evidence type="ECO:0000256" key="1">
    <source>
        <dbReference type="SAM" id="SignalP"/>
    </source>
</evidence>
<feature type="signal peptide" evidence="1">
    <location>
        <begin position="1"/>
        <end position="25"/>
    </location>
</feature>
<proteinExistence type="predicted"/>
<evidence type="ECO:0000313" key="2">
    <source>
        <dbReference type="EMBL" id="GFJ93689.1"/>
    </source>
</evidence>
<name>A0A6V8LGG7_9ACTN</name>
<reference evidence="2 3" key="1">
    <citation type="submission" date="2020-03" db="EMBL/GenBank/DDBJ databases">
        <title>Whole genome shotgun sequence of Phytohabitans rumicis NBRC 108638.</title>
        <authorList>
            <person name="Komaki H."/>
            <person name="Tamura T."/>
        </authorList>
    </citation>
    <scope>NUCLEOTIDE SEQUENCE [LARGE SCALE GENOMIC DNA]</scope>
    <source>
        <strain evidence="2 3">NBRC 108638</strain>
    </source>
</reference>
<comment type="caution">
    <text evidence="2">The sequence shown here is derived from an EMBL/GenBank/DDBJ whole genome shotgun (WGS) entry which is preliminary data.</text>
</comment>
<feature type="chain" id="PRO_5038972633" evidence="1">
    <location>
        <begin position="26"/>
        <end position="59"/>
    </location>
</feature>